<feature type="region of interest" description="Disordered" evidence="1">
    <location>
        <begin position="386"/>
        <end position="425"/>
    </location>
</feature>
<sequence length="425" mass="47488">MTSSALDASIRSLPALTQALNDPATSLVILRPDGHWHLERSGTLTFQDTPLPPATVNAILSHLHTAGPTACLKRWWLEPLQGAALPLAIFKPRADLTRNPLSKHTLELLRPRLSTPINGLIFCPHQAPRQSLLLWLATQLPHELTLYISAVPPIAPSSVPLIHLFPPEDHRSRCRLADIATRATTLLWDAPLTPEDLPLLFSPLAPRQRWLAADIDLLPDHLLQAILPHISIQLGLHTDRQIATLSYLTLRTPRGWKTLLDTENRDSSSPFLSRATEDPTIPLPHVNQPSPHRQRNAPTIPLQSGEIALDTILPEPLDRRQTLQNYRPPPPDLHGERVDRALANLHAEADIDAIEIPRIELDQLRQTVEVDSDEALKSLRDLRAQSLLKTRPPSDDTPNETTNELRVPNAIARLHRDRSDDNDQT</sequence>
<keyword evidence="3" id="KW-1185">Reference proteome</keyword>
<organism evidence="2 3">
    <name type="scientific">Lujinxingia litoralis</name>
    <dbReference type="NCBI Taxonomy" id="2211119"/>
    <lineage>
        <taxon>Bacteria</taxon>
        <taxon>Deltaproteobacteria</taxon>
        <taxon>Bradymonadales</taxon>
        <taxon>Lujinxingiaceae</taxon>
        <taxon>Lujinxingia</taxon>
    </lineage>
</organism>
<comment type="caution">
    <text evidence="2">The sequence shown here is derived from an EMBL/GenBank/DDBJ whole genome shotgun (WGS) entry which is preliminary data.</text>
</comment>
<evidence type="ECO:0000313" key="3">
    <source>
        <dbReference type="Proteomes" id="UP000249169"/>
    </source>
</evidence>
<dbReference type="RefSeq" id="WP_111729194.1">
    <property type="nucleotide sequence ID" value="NZ_QHKO01000002.1"/>
</dbReference>
<feature type="region of interest" description="Disordered" evidence="1">
    <location>
        <begin position="261"/>
        <end position="298"/>
    </location>
</feature>
<dbReference type="Proteomes" id="UP000249169">
    <property type="component" value="Unassembled WGS sequence"/>
</dbReference>
<name>A0A328C8X3_9DELT</name>
<protein>
    <submittedName>
        <fullName evidence="2">Uncharacterized protein</fullName>
    </submittedName>
</protein>
<dbReference type="EMBL" id="QHKO01000002">
    <property type="protein sequence ID" value="RAL23940.1"/>
    <property type="molecule type" value="Genomic_DNA"/>
</dbReference>
<dbReference type="OrthoDB" id="5490809at2"/>
<reference evidence="2 3" key="1">
    <citation type="submission" date="2018-05" db="EMBL/GenBank/DDBJ databases">
        <title>Lujinxingia marina gen. nov. sp. nov., a new facultative anaerobic member of the class Deltaproteobacteria, and proposal of Lujinxingaceae fam. nov.</title>
        <authorList>
            <person name="Li C.-M."/>
        </authorList>
    </citation>
    <scope>NUCLEOTIDE SEQUENCE [LARGE SCALE GENOMIC DNA]</scope>
    <source>
        <strain evidence="2 3">B210</strain>
    </source>
</reference>
<gene>
    <name evidence="2" type="ORF">DL240_07270</name>
</gene>
<dbReference type="AlphaFoldDB" id="A0A328C8X3"/>
<proteinExistence type="predicted"/>
<evidence type="ECO:0000256" key="1">
    <source>
        <dbReference type="SAM" id="MobiDB-lite"/>
    </source>
</evidence>
<accession>A0A328C8X3</accession>
<evidence type="ECO:0000313" key="2">
    <source>
        <dbReference type="EMBL" id="RAL23940.1"/>
    </source>
</evidence>